<keyword evidence="3" id="KW-1185">Reference proteome</keyword>
<proteinExistence type="predicted"/>
<evidence type="ECO:0000313" key="2">
    <source>
        <dbReference type="EMBL" id="RNA09639.1"/>
    </source>
</evidence>
<name>A0A3M7QEC7_BRAPC</name>
<accession>A0A3M7QEC7</accession>
<evidence type="ECO:0000256" key="1">
    <source>
        <dbReference type="SAM" id="SignalP"/>
    </source>
</evidence>
<organism evidence="2 3">
    <name type="scientific">Brachionus plicatilis</name>
    <name type="common">Marine rotifer</name>
    <name type="synonym">Brachionus muelleri</name>
    <dbReference type="NCBI Taxonomy" id="10195"/>
    <lineage>
        <taxon>Eukaryota</taxon>
        <taxon>Metazoa</taxon>
        <taxon>Spiralia</taxon>
        <taxon>Gnathifera</taxon>
        <taxon>Rotifera</taxon>
        <taxon>Eurotatoria</taxon>
        <taxon>Monogononta</taxon>
        <taxon>Pseudotrocha</taxon>
        <taxon>Ploima</taxon>
        <taxon>Brachionidae</taxon>
        <taxon>Brachionus</taxon>
    </lineage>
</organism>
<evidence type="ECO:0000313" key="3">
    <source>
        <dbReference type="Proteomes" id="UP000276133"/>
    </source>
</evidence>
<protein>
    <submittedName>
        <fullName evidence="2">Uncharacterized protein</fullName>
    </submittedName>
</protein>
<dbReference type="AlphaFoldDB" id="A0A3M7QEC7"/>
<dbReference type="Proteomes" id="UP000276133">
    <property type="component" value="Unassembled WGS sequence"/>
</dbReference>
<reference evidence="2 3" key="1">
    <citation type="journal article" date="2018" name="Sci. Rep.">
        <title>Genomic signatures of local adaptation to the degree of environmental predictability in rotifers.</title>
        <authorList>
            <person name="Franch-Gras L."/>
            <person name="Hahn C."/>
            <person name="Garcia-Roger E.M."/>
            <person name="Carmona M.J."/>
            <person name="Serra M."/>
            <person name="Gomez A."/>
        </authorList>
    </citation>
    <scope>NUCLEOTIDE SEQUENCE [LARGE SCALE GENOMIC DNA]</scope>
    <source>
        <strain evidence="2">HYR1</strain>
    </source>
</reference>
<comment type="caution">
    <text evidence="2">The sequence shown here is derived from an EMBL/GenBank/DDBJ whole genome shotgun (WGS) entry which is preliminary data.</text>
</comment>
<feature type="chain" id="PRO_5018170321" evidence="1">
    <location>
        <begin position="27"/>
        <end position="64"/>
    </location>
</feature>
<sequence>MEFSHIFIYLLHQLIVKLLDLNVFFCQELPSKILRYNKISKEYLNIFCKRIGLNANSCRISYEI</sequence>
<dbReference type="EMBL" id="REGN01006419">
    <property type="protein sequence ID" value="RNA09639.1"/>
    <property type="molecule type" value="Genomic_DNA"/>
</dbReference>
<keyword evidence="1" id="KW-0732">Signal</keyword>
<feature type="signal peptide" evidence="1">
    <location>
        <begin position="1"/>
        <end position="26"/>
    </location>
</feature>
<gene>
    <name evidence="2" type="ORF">BpHYR1_035422</name>
</gene>